<dbReference type="STRING" id="92696.A0A4R0R5E6"/>
<dbReference type="InterPro" id="IPR045851">
    <property type="entry name" value="AMP-bd_C_sf"/>
</dbReference>
<dbReference type="OrthoDB" id="6509636at2759"/>
<sequence length="537" mass="59772">PGGLPPHVPDDLTIPQFLLDSRHPLRPLNQNANPWLIEESTGRNVGFEEIRARTYGLANALSGRYKIRENDVVCIFSANHVDYPTAVWAIHRLGAVATCANPAYTAEELKYQIELAEANLILVHSENLAIAQDAARAANLPADRIVLVDSPRVPALQLHMNIDRLVQEGLALPPQYTERRLNPGEAKTKLALLSFSSGTTGRPKAVAIPHYALIANVIQMSTFGRVNEDYAPWEERRYRAGDVIYAVLPFYHIYGAVVILHFYLFCGYTLVINSRFNFHQMLKSIERYRINHLCIVPPMIVLFCKDPEVKKHDLSSIRFVMSGAAPLSAELTQQLVKVLPNATIGQAYGMTESCTTLTLRGVVCQGAVPSVALGYYKNPEATKETFGDGWLRTGDEVIINRDYETFVVDRRKEIFKVRGYQVAPAELEGHLLNHPEVTDTCVVGVADAYSGEVPFAFVVPSPTALDRIKKDPSEAEKIKAEIIKFVADAKVHYKRLAGGVEFVDAIPKNPSGKLLRRFLREKAKELRKAVPAEKAKL</sequence>
<dbReference type="PANTHER" id="PTHR24096">
    <property type="entry name" value="LONG-CHAIN-FATTY-ACID--COA LIGASE"/>
    <property type="match status" value="1"/>
</dbReference>
<dbReference type="PROSITE" id="PS00455">
    <property type="entry name" value="AMP_BINDING"/>
    <property type="match status" value="1"/>
</dbReference>
<dbReference type="Pfam" id="PF13193">
    <property type="entry name" value="AMP-binding_C"/>
    <property type="match status" value="1"/>
</dbReference>
<accession>A0A4R0R5E6</accession>
<feature type="non-terminal residue" evidence="4">
    <location>
        <position position="1"/>
    </location>
</feature>
<evidence type="ECO:0000259" key="3">
    <source>
        <dbReference type="Pfam" id="PF13193"/>
    </source>
</evidence>
<feature type="domain" description="AMP-dependent synthetase/ligase" evidence="2">
    <location>
        <begin position="40"/>
        <end position="360"/>
    </location>
</feature>
<feature type="domain" description="AMP-binding enzyme C-terminal" evidence="3">
    <location>
        <begin position="426"/>
        <end position="513"/>
    </location>
</feature>
<feature type="transmembrane region" description="Helical" evidence="1">
    <location>
        <begin position="243"/>
        <end position="265"/>
    </location>
</feature>
<proteinExistence type="predicted"/>
<keyword evidence="1" id="KW-0812">Transmembrane</keyword>
<name>A0A4R0R5E6_9APHY</name>
<dbReference type="Gene3D" id="3.40.50.12780">
    <property type="entry name" value="N-terminal domain of ligase-like"/>
    <property type="match status" value="1"/>
</dbReference>
<keyword evidence="5" id="KW-1185">Reference proteome</keyword>
<dbReference type="EMBL" id="RWJN01000671">
    <property type="protein sequence ID" value="TCD60045.1"/>
    <property type="molecule type" value="Genomic_DNA"/>
</dbReference>
<keyword evidence="1" id="KW-1133">Transmembrane helix</keyword>
<evidence type="ECO:0000313" key="4">
    <source>
        <dbReference type="EMBL" id="TCD60045.1"/>
    </source>
</evidence>
<dbReference type="AlphaFoldDB" id="A0A4R0R5E6"/>
<evidence type="ECO:0000256" key="1">
    <source>
        <dbReference type="SAM" id="Phobius"/>
    </source>
</evidence>
<dbReference type="GO" id="GO:0016405">
    <property type="term" value="F:CoA-ligase activity"/>
    <property type="evidence" value="ECO:0007669"/>
    <property type="project" value="TreeGrafter"/>
</dbReference>
<dbReference type="SUPFAM" id="SSF56801">
    <property type="entry name" value="Acetyl-CoA synthetase-like"/>
    <property type="match status" value="1"/>
</dbReference>
<organism evidence="4 5">
    <name type="scientific">Steccherinum ochraceum</name>
    <dbReference type="NCBI Taxonomy" id="92696"/>
    <lineage>
        <taxon>Eukaryota</taxon>
        <taxon>Fungi</taxon>
        <taxon>Dikarya</taxon>
        <taxon>Basidiomycota</taxon>
        <taxon>Agaricomycotina</taxon>
        <taxon>Agaricomycetes</taxon>
        <taxon>Polyporales</taxon>
        <taxon>Steccherinaceae</taxon>
        <taxon>Steccherinum</taxon>
    </lineage>
</organism>
<dbReference type="InterPro" id="IPR020845">
    <property type="entry name" value="AMP-binding_CS"/>
</dbReference>
<evidence type="ECO:0008006" key="6">
    <source>
        <dbReference type="Google" id="ProtNLM"/>
    </source>
</evidence>
<dbReference type="InterPro" id="IPR000873">
    <property type="entry name" value="AMP-dep_synth/lig_dom"/>
</dbReference>
<dbReference type="Proteomes" id="UP000292702">
    <property type="component" value="Unassembled WGS sequence"/>
</dbReference>
<dbReference type="Gene3D" id="3.30.300.30">
    <property type="match status" value="1"/>
</dbReference>
<comment type="caution">
    <text evidence="4">The sequence shown here is derived from an EMBL/GenBank/DDBJ whole genome shotgun (WGS) entry which is preliminary data.</text>
</comment>
<evidence type="ECO:0000259" key="2">
    <source>
        <dbReference type="Pfam" id="PF00501"/>
    </source>
</evidence>
<dbReference type="PANTHER" id="PTHR24096:SF422">
    <property type="entry name" value="BCDNA.GH02901"/>
    <property type="match status" value="1"/>
</dbReference>
<dbReference type="Pfam" id="PF00501">
    <property type="entry name" value="AMP-binding"/>
    <property type="match status" value="1"/>
</dbReference>
<gene>
    <name evidence="4" type="ORF">EIP91_010839</name>
</gene>
<protein>
    <recommendedName>
        <fullName evidence="6">Phenylacetyl-CoA ligase</fullName>
    </recommendedName>
</protein>
<reference evidence="4 5" key="1">
    <citation type="submission" date="2018-11" db="EMBL/GenBank/DDBJ databases">
        <title>Genome assembly of Steccherinum ochraceum LE-BIN_3174, the white-rot fungus of the Steccherinaceae family (The Residual Polyporoid clade, Polyporales, Basidiomycota).</title>
        <authorList>
            <person name="Fedorova T.V."/>
            <person name="Glazunova O.A."/>
            <person name="Landesman E.O."/>
            <person name="Moiseenko K.V."/>
            <person name="Psurtseva N.V."/>
            <person name="Savinova O.S."/>
            <person name="Shakhova N.V."/>
            <person name="Tyazhelova T.V."/>
            <person name="Vasina D.V."/>
        </authorList>
    </citation>
    <scope>NUCLEOTIDE SEQUENCE [LARGE SCALE GENOMIC DNA]</scope>
    <source>
        <strain evidence="4 5">LE-BIN_3174</strain>
    </source>
</reference>
<evidence type="ECO:0000313" key="5">
    <source>
        <dbReference type="Proteomes" id="UP000292702"/>
    </source>
</evidence>
<dbReference type="InterPro" id="IPR042099">
    <property type="entry name" value="ANL_N_sf"/>
</dbReference>
<dbReference type="InterPro" id="IPR025110">
    <property type="entry name" value="AMP-bd_C"/>
</dbReference>
<keyword evidence="1" id="KW-0472">Membrane</keyword>